<feature type="signal peptide" evidence="9">
    <location>
        <begin position="1"/>
        <end position="21"/>
    </location>
</feature>
<dbReference type="PANTHER" id="PTHR30600">
    <property type="entry name" value="CYTOCHROME C PEROXIDASE-RELATED"/>
    <property type="match status" value="1"/>
</dbReference>
<evidence type="ECO:0000256" key="3">
    <source>
        <dbReference type="ARBA" id="ARBA00022723"/>
    </source>
</evidence>
<evidence type="ECO:0000256" key="7">
    <source>
        <dbReference type="PROSITE-ProRule" id="PRU00433"/>
    </source>
</evidence>
<evidence type="ECO:0000259" key="10">
    <source>
        <dbReference type="PROSITE" id="PS51007"/>
    </source>
</evidence>
<evidence type="ECO:0000256" key="8">
    <source>
        <dbReference type="SAM" id="MobiDB-lite"/>
    </source>
</evidence>
<dbReference type="InterPro" id="IPR036909">
    <property type="entry name" value="Cyt_c-like_dom_sf"/>
</dbReference>
<evidence type="ECO:0000256" key="4">
    <source>
        <dbReference type="ARBA" id="ARBA00022729"/>
    </source>
</evidence>
<organism evidence="11 12">
    <name type="scientific">Luteolibacter yonseiensis</name>
    <dbReference type="NCBI Taxonomy" id="1144680"/>
    <lineage>
        <taxon>Bacteria</taxon>
        <taxon>Pseudomonadati</taxon>
        <taxon>Verrucomicrobiota</taxon>
        <taxon>Verrucomicrobiia</taxon>
        <taxon>Verrucomicrobiales</taxon>
        <taxon>Verrucomicrobiaceae</taxon>
        <taxon>Luteolibacter</taxon>
    </lineage>
</organism>
<feature type="region of interest" description="Disordered" evidence="8">
    <location>
        <begin position="403"/>
        <end position="424"/>
    </location>
</feature>
<dbReference type="AlphaFoldDB" id="A0A934R5F2"/>
<feature type="domain" description="Cytochrome c" evidence="10">
    <location>
        <begin position="303"/>
        <end position="445"/>
    </location>
</feature>
<dbReference type="GO" id="GO:0020037">
    <property type="term" value="F:heme binding"/>
    <property type="evidence" value="ECO:0007669"/>
    <property type="project" value="InterPro"/>
</dbReference>
<dbReference type="GO" id="GO:0030313">
    <property type="term" value="C:cell envelope"/>
    <property type="evidence" value="ECO:0007669"/>
    <property type="project" value="UniProtKB-SubCell"/>
</dbReference>
<keyword evidence="3 7" id="KW-0479">Metal-binding</keyword>
<dbReference type="PROSITE" id="PS51007">
    <property type="entry name" value="CYTC"/>
    <property type="match status" value="1"/>
</dbReference>
<dbReference type="RefSeq" id="WP_200352234.1">
    <property type="nucleotide sequence ID" value="NZ_BAABHZ010000001.1"/>
</dbReference>
<name>A0A934R5F2_9BACT</name>
<evidence type="ECO:0000256" key="6">
    <source>
        <dbReference type="ARBA" id="ARBA00023004"/>
    </source>
</evidence>
<comment type="subcellular location">
    <subcellularLocation>
        <location evidence="1">Cell envelope</location>
    </subcellularLocation>
</comment>
<evidence type="ECO:0000313" key="11">
    <source>
        <dbReference type="EMBL" id="MBK1817289.1"/>
    </source>
</evidence>
<feature type="compositionally biased region" description="Pro residues" evidence="8">
    <location>
        <begin position="409"/>
        <end position="422"/>
    </location>
</feature>
<reference evidence="11" key="1">
    <citation type="submission" date="2021-01" db="EMBL/GenBank/DDBJ databases">
        <title>Modified the classification status of verrucomicrobia.</title>
        <authorList>
            <person name="Feng X."/>
        </authorList>
    </citation>
    <scope>NUCLEOTIDE SEQUENCE</scope>
    <source>
        <strain evidence="11">JCM 18052</strain>
    </source>
</reference>
<dbReference type="InterPro" id="IPR051395">
    <property type="entry name" value="Cytochrome_c_Peroxidase/MauG"/>
</dbReference>
<evidence type="ECO:0000256" key="9">
    <source>
        <dbReference type="SAM" id="SignalP"/>
    </source>
</evidence>
<dbReference type="InterPro" id="IPR009056">
    <property type="entry name" value="Cyt_c-like_dom"/>
</dbReference>
<evidence type="ECO:0000256" key="1">
    <source>
        <dbReference type="ARBA" id="ARBA00004196"/>
    </source>
</evidence>
<proteinExistence type="predicted"/>
<dbReference type="GO" id="GO:0004130">
    <property type="term" value="F:cytochrome-c peroxidase activity"/>
    <property type="evidence" value="ECO:0007669"/>
    <property type="project" value="TreeGrafter"/>
</dbReference>
<keyword evidence="5" id="KW-0560">Oxidoreductase</keyword>
<sequence length="463" mass="50378">MQRQKPSYIAVGILATCATIAAQIPASSSFKLRPASTAGVVSMELTDPGNHTWQVERSTDLIHWFPVTTTKVPNGRYGYLFPIEPDGRSYFYRAGYDADQQNVTSTVASALGLGAAAANFSIIPLPSHLTVPIITGQNNTPVTNPTTDPGAELGRVLFYDKRLSLNQTVSCSSCHQAAHGFSDPARLSVGFEGGHTPRNSMGLTSARYYPRARFFWDERSATLEDQVLQPIQNSVEMGMTLPALNARLAAEPFYQDLFNRAFGSQQVTSERISRALAQFVRSIVSYRSKYDLGVPLNFSNFTAQEQQGRQIFNGPGGGAPSCASCHGTDNFVPNNVFNNGLENPYVDKGIGDVTGLPQDEGLFKVPSLRNIELTAPYMHDGRFATLEQVVEFYSTGVVAHPNLSGPLREGPPPGPGQPPQPVVPRRLNLSTAQKAALVAFLKTLTDRTVTTDPKFQDPFKYGQ</sequence>
<dbReference type="Pfam" id="PF03150">
    <property type="entry name" value="CCP_MauG"/>
    <property type="match status" value="1"/>
</dbReference>
<dbReference type="EMBL" id="JAENIK010000012">
    <property type="protein sequence ID" value="MBK1817289.1"/>
    <property type="molecule type" value="Genomic_DNA"/>
</dbReference>
<dbReference type="Proteomes" id="UP000600139">
    <property type="component" value="Unassembled WGS sequence"/>
</dbReference>
<accession>A0A934R5F2</accession>
<dbReference type="GO" id="GO:0009055">
    <property type="term" value="F:electron transfer activity"/>
    <property type="evidence" value="ECO:0007669"/>
    <property type="project" value="InterPro"/>
</dbReference>
<keyword evidence="11" id="KW-0575">Peroxidase</keyword>
<keyword evidence="6 7" id="KW-0408">Iron</keyword>
<dbReference type="GO" id="GO:0046872">
    <property type="term" value="F:metal ion binding"/>
    <property type="evidence" value="ECO:0007669"/>
    <property type="project" value="UniProtKB-KW"/>
</dbReference>
<comment type="caution">
    <text evidence="11">The sequence shown here is derived from an EMBL/GenBank/DDBJ whole genome shotgun (WGS) entry which is preliminary data.</text>
</comment>
<dbReference type="PANTHER" id="PTHR30600:SF10">
    <property type="entry name" value="BLL6722 PROTEIN"/>
    <property type="match status" value="1"/>
</dbReference>
<evidence type="ECO:0000313" key="12">
    <source>
        <dbReference type="Proteomes" id="UP000600139"/>
    </source>
</evidence>
<keyword evidence="4 9" id="KW-0732">Signal</keyword>
<keyword evidence="12" id="KW-1185">Reference proteome</keyword>
<dbReference type="SUPFAM" id="SSF46626">
    <property type="entry name" value="Cytochrome c"/>
    <property type="match status" value="2"/>
</dbReference>
<feature type="chain" id="PRO_5037527742" evidence="9">
    <location>
        <begin position="22"/>
        <end position="463"/>
    </location>
</feature>
<dbReference type="Gene3D" id="1.10.760.10">
    <property type="entry name" value="Cytochrome c-like domain"/>
    <property type="match status" value="2"/>
</dbReference>
<keyword evidence="2 7" id="KW-0349">Heme</keyword>
<evidence type="ECO:0000256" key="2">
    <source>
        <dbReference type="ARBA" id="ARBA00022617"/>
    </source>
</evidence>
<evidence type="ECO:0000256" key="5">
    <source>
        <dbReference type="ARBA" id="ARBA00023002"/>
    </source>
</evidence>
<protein>
    <submittedName>
        <fullName evidence="11">Cytochrome-c peroxidase</fullName>
    </submittedName>
</protein>
<gene>
    <name evidence="11" type="ORF">JIN84_16840</name>
</gene>
<dbReference type="InterPro" id="IPR004852">
    <property type="entry name" value="Di-haem_cyt_c_peroxidsae"/>
</dbReference>